<evidence type="ECO:0000313" key="6">
    <source>
        <dbReference type="Proteomes" id="UP000252107"/>
    </source>
</evidence>
<dbReference type="AlphaFoldDB" id="A0A367QPF5"/>
<evidence type="ECO:0000256" key="2">
    <source>
        <dbReference type="ARBA" id="ARBA00022729"/>
    </source>
</evidence>
<dbReference type="PANTHER" id="PTHR35841">
    <property type="entry name" value="PHOSPHONATES-BINDING PERIPLASMIC PROTEIN"/>
    <property type="match status" value="1"/>
</dbReference>
<evidence type="ECO:0000313" key="5">
    <source>
        <dbReference type="EMBL" id="RCJ25164.1"/>
    </source>
</evidence>
<evidence type="ECO:0000256" key="3">
    <source>
        <dbReference type="SAM" id="MobiDB-lite"/>
    </source>
</evidence>
<accession>A0A367QPF5</accession>
<sequence>MDKCIDTQRLIPKHCSFSKNRVLYLAVVMVLVGAGCTGKVAGHSQTLADSTSTSSKYRLSTLKIGVLPTQTLTEQEQMIKPLKEYLERSFGQRIDNESPPNILGGQGRQERQGGFPSGRTLGTQRVQSMSVTSFDFQIAKDYKEIIDWLVQGKLDMAYLSPLAYLEAVDRGAKVEPLVAAIDIDTRQPWYRACIIVKQDSPIKTLKDLKGRRIAFVDKSSTSGYLMPVATFNQIGIDSQRDFAQVLYAGSHSKSLAALEDGSVDAAATNVSSYLKRQKSGKLTPENSRVLWESAPIPNSPIVVSQKLPPEVILELKQAFISSPDGIEDIMGIESTGYTLVIPSDYAPIQRLRKNIKLSSITAQ</sequence>
<dbReference type="NCBIfam" id="TIGR01098">
    <property type="entry name" value="3A0109s03R"/>
    <property type="match status" value="1"/>
</dbReference>
<evidence type="ECO:0000256" key="4">
    <source>
        <dbReference type="SAM" id="Phobius"/>
    </source>
</evidence>
<protein>
    <submittedName>
        <fullName evidence="5">Phosphonate ABC transporter substrate-binding protein</fullName>
    </submittedName>
</protein>
<feature type="region of interest" description="Disordered" evidence="3">
    <location>
        <begin position="93"/>
        <end position="121"/>
    </location>
</feature>
<dbReference type="Pfam" id="PF12974">
    <property type="entry name" value="Phosphonate-bd"/>
    <property type="match status" value="1"/>
</dbReference>
<dbReference type="InterPro" id="IPR005770">
    <property type="entry name" value="PhnD"/>
</dbReference>
<gene>
    <name evidence="5" type="ORF">A6770_27880</name>
</gene>
<proteinExistence type="inferred from homology"/>
<keyword evidence="4" id="KW-0812">Transmembrane</keyword>
<evidence type="ECO:0000256" key="1">
    <source>
        <dbReference type="ARBA" id="ARBA00007162"/>
    </source>
</evidence>
<keyword evidence="2" id="KW-0732">Signal</keyword>
<organism evidence="5 6">
    <name type="scientific">Nostoc minutum NIES-26</name>
    <dbReference type="NCBI Taxonomy" id="1844469"/>
    <lineage>
        <taxon>Bacteria</taxon>
        <taxon>Bacillati</taxon>
        <taxon>Cyanobacteriota</taxon>
        <taxon>Cyanophyceae</taxon>
        <taxon>Nostocales</taxon>
        <taxon>Nostocaceae</taxon>
        <taxon>Nostoc</taxon>
    </lineage>
</organism>
<comment type="caution">
    <text evidence="5">The sequence shown here is derived from an EMBL/GenBank/DDBJ whole genome shotgun (WGS) entry which is preliminary data.</text>
</comment>
<keyword evidence="6" id="KW-1185">Reference proteome</keyword>
<dbReference type="GO" id="GO:0055085">
    <property type="term" value="P:transmembrane transport"/>
    <property type="evidence" value="ECO:0007669"/>
    <property type="project" value="InterPro"/>
</dbReference>
<dbReference type="EMBL" id="LXQD01000315">
    <property type="protein sequence ID" value="RCJ25164.1"/>
    <property type="molecule type" value="Genomic_DNA"/>
</dbReference>
<dbReference type="SUPFAM" id="SSF53850">
    <property type="entry name" value="Periplasmic binding protein-like II"/>
    <property type="match status" value="1"/>
</dbReference>
<dbReference type="GO" id="GO:0043190">
    <property type="term" value="C:ATP-binding cassette (ABC) transporter complex"/>
    <property type="evidence" value="ECO:0007669"/>
    <property type="project" value="InterPro"/>
</dbReference>
<dbReference type="PANTHER" id="PTHR35841:SF1">
    <property type="entry name" value="PHOSPHONATES-BINDING PERIPLASMIC PROTEIN"/>
    <property type="match status" value="1"/>
</dbReference>
<dbReference type="Proteomes" id="UP000252107">
    <property type="component" value="Unassembled WGS sequence"/>
</dbReference>
<reference evidence="5" key="1">
    <citation type="submission" date="2016-04" db="EMBL/GenBank/DDBJ databases">
        <authorList>
            <person name="Tabuchi Yagui T.R."/>
        </authorList>
    </citation>
    <scope>NUCLEOTIDE SEQUENCE [LARGE SCALE GENOMIC DNA]</scope>
    <source>
        <strain evidence="5">NIES-26</strain>
    </source>
</reference>
<feature type="transmembrane region" description="Helical" evidence="4">
    <location>
        <begin position="21"/>
        <end position="42"/>
    </location>
</feature>
<name>A0A367QPF5_9NOSO</name>
<dbReference type="Gene3D" id="3.40.190.10">
    <property type="entry name" value="Periplasmic binding protein-like II"/>
    <property type="match status" value="2"/>
</dbReference>
<keyword evidence="4" id="KW-0472">Membrane</keyword>
<keyword evidence="4" id="KW-1133">Transmembrane helix</keyword>
<comment type="similarity">
    <text evidence="1">Belongs to the phosphate/phosphite/phosphonate binding protein family.</text>
</comment>